<evidence type="ECO:0000313" key="2">
    <source>
        <dbReference type="EMBL" id="SDC10812.1"/>
    </source>
</evidence>
<protein>
    <submittedName>
        <fullName evidence="2">Uncharacterized protein</fullName>
    </submittedName>
</protein>
<organism evidence="2 3">
    <name type="scientific">Parafannyhessea umbonata</name>
    <dbReference type="NCBI Taxonomy" id="604330"/>
    <lineage>
        <taxon>Bacteria</taxon>
        <taxon>Bacillati</taxon>
        <taxon>Actinomycetota</taxon>
        <taxon>Coriobacteriia</taxon>
        <taxon>Coriobacteriales</taxon>
        <taxon>Atopobiaceae</taxon>
        <taxon>Parafannyhessea</taxon>
    </lineage>
</organism>
<dbReference type="RefSeq" id="WP_090845231.1">
    <property type="nucleotide sequence ID" value="NZ_FMZL01000003.1"/>
</dbReference>
<accession>A0A1G6IW50</accession>
<name>A0A1G6IW50_9ACTN</name>
<evidence type="ECO:0000313" key="3">
    <source>
        <dbReference type="Proteomes" id="UP000198528"/>
    </source>
</evidence>
<dbReference type="EMBL" id="FMZL01000003">
    <property type="protein sequence ID" value="SDC10812.1"/>
    <property type="molecule type" value="Genomic_DNA"/>
</dbReference>
<feature type="region of interest" description="Disordered" evidence="1">
    <location>
        <begin position="1"/>
        <end position="50"/>
    </location>
</feature>
<dbReference type="AlphaFoldDB" id="A0A1G6IW50"/>
<evidence type="ECO:0000256" key="1">
    <source>
        <dbReference type="SAM" id="MobiDB-lite"/>
    </source>
</evidence>
<proteinExistence type="predicted"/>
<feature type="compositionally biased region" description="Polar residues" evidence="1">
    <location>
        <begin position="12"/>
        <end position="21"/>
    </location>
</feature>
<feature type="compositionally biased region" description="Basic and acidic residues" evidence="1">
    <location>
        <begin position="41"/>
        <end position="50"/>
    </location>
</feature>
<sequence>MDGEANGGPQAQDVQGPQTGQRQRRAEGSQSGRPQAEGAEGYERAIAERDERIAALETQAADAAKSAEAADELRAQIAEQKARGESDRIDFSLRLVGVRNVKAVRGVQRLQGRHGRAQGG</sequence>
<keyword evidence="3" id="KW-1185">Reference proteome</keyword>
<reference evidence="3" key="1">
    <citation type="submission" date="2016-10" db="EMBL/GenBank/DDBJ databases">
        <authorList>
            <person name="Varghese N."/>
            <person name="Submissions S."/>
        </authorList>
    </citation>
    <scope>NUCLEOTIDE SEQUENCE [LARGE SCALE GENOMIC DNA]</scope>
    <source>
        <strain evidence="3">DSM 22619</strain>
    </source>
</reference>
<dbReference type="Proteomes" id="UP000198528">
    <property type="component" value="Unassembled WGS sequence"/>
</dbReference>
<gene>
    <name evidence="2" type="ORF">SAMN04487824_10393</name>
</gene>